<keyword evidence="2" id="KW-1185">Reference proteome</keyword>
<reference evidence="1" key="1">
    <citation type="submission" date="2023-03" db="EMBL/GenBank/DDBJ databases">
        <title>Massive genome expansion in bonnet fungi (Mycena s.s.) driven by repeated elements and novel gene families across ecological guilds.</title>
        <authorList>
            <consortium name="Lawrence Berkeley National Laboratory"/>
            <person name="Harder C.B."/>
            <person name="Miyauchi S."/>
            <person name="Viragh M."/>
            <person name="Kuo A."/>
            <person name="Thoen E."/>
            <person name="Andreopoulos B."/>
            <person name="Lu D."/>
            <person name="Skrede I."/>
            <person name="Drula E."/>
            <person name="Henrissat B."/>
            <person name="Morin E."/>
            <person name="Kohler A."/>
            <person name="Barry K."/>
            <person name="LaButti K."/>
            <person name="Morin E."/>
            <person name="Salamov A."/>
            <person name="Lipzen A."/>
            <person name="Mereny Z."/>
            <person name="Hegedus B."/>
            <person name="Baldrian P."/>
            <person name="Stursova M."/>
            <person name="Weitz H."/>
            <person name="Taylor A."/>
            <person name="Grigoriev I.V."/>
            <person name="Nagy L.G."/>
            <person name="Martin F."/>
            <person name="Kauserud H."/>
        </authorList>
    </citation>
    <scope>NUCLEOTIDE SEQUENCE</scope>
    <source>
        <strain evidence="1">CBHHK188m</strain>
    </source>
</reference>
<accession>A0AAD7MY31</accession>
<dbReference type="EMBL" id="JARJLG010000144">
    <property type="protein sequence ID" value="KAJ7737269.1"/>
    <property type="molecule type" value="Genomic_DNA"/>
</dbReference>
<comment type="caution">
    <text evidence="1">The sequence shown here is derived from an EMBL/GenBank/DDBJ whole genome shotgun (WGS) entry which is preliminary data.</text>
</comment>
<name>A0AAD7MY31_9AGAR</name>
<sequence>MPEYNYLIKEQREFFLEHGWLRIPNAIDKKILDQWMSDFWVRLGWDEHDKSTWKVDYLKMPKHHEIPPSDFSPDAWKAMCEIIGGEDKIDKEREYLTGDNFIANFGSEYWKTHPHPAEEAKGWHTDNDYYRQFLDSSTNALTIINCFTDVKPGQGGTFLAEDGIKGIVDFLYEHPEGLDPPFSYLYRHVKNCKKISTVEAKAGDVFITHALLPHSPSKNHLHEVRVITNPHVNLKDPYDLNRPDGDYTLCEQVILRALGRDSVPEYKPTRPREVYFPRTFTFKRARVQEELDRLVATAKAKGLPVHSVDSIYLRGEEFIKEHERMNGYDRPHGPGGLCLTPEDPVGLEFEKERMKVLGLPLNPPQSVIMST</sequence>
<dbReference type="SUPFAM" id="SSF51197">
    <property type="entry name" value="Clavaminate synthase-like"/>
    <property type="match status" value="1"/>
</dbReference>
<evidence type="ECO:0000313" key="2">
    <source>
        <dbReference type="Proteomes" id="UP001215280"/>
    </source>
</evidence>
<organism evidence="1 2">
    <name type="scientific">Mycena maculata</name>
    <dbReference type="NCBI Taxonomy" id="230809"/>
    <lineage>
        <taxon>Eukaryota</taxon>
        <taxon>Fungi</taxon>
        <taxon>Dikarya</taxon>
        <taxon>Basidiomycota</taxon>
        <taxon>Agaricomycotina</taxon>
        <taxon>Agaricomycetes</taxon>
        <taxon>Agaricomycetidae</taxon>
        <taxon>Agaricales</taxon>
        <taxon>Marasmiineae</taxon>
        <taxon>Mycenaceae</taxon>
        <taxon>Mycena</taxon>
    </lineage>
</organism>
<dbReference type="AlphaFoldDB" id="A0AAD7MY31"/>
<dbReference type="Gene3D" id="2.60.120.620">
    <property type="entry name" value="q2cbj1_9rhob like domain"/>
    <property type="match status" value="1"/>
</dbReference>
<proteinExistence type="predicted"/>
<protein>
    <submittedName>
        <fullName evidence="1">Uncharacterized protein</fullName>
    </submittedName>
</protein>
<dbReference type="Proteomes" id="UP001215280">
    <property type="component" value="Unassembled WGS sequence"/>
</dbReference>
<evidence type="ECO:0000313" key="1">
    <source>
        <dbReference type="EMBL" id="KAJ7737269.1"/>
    </source>
</evidence>
<gene>
    <name evidence="1" type="ORF">DFH07DRAFT_842289</name>
</gene>